<dbReference type="GeneID" id="25904285"/>
<dbReference type="AlphaFoldDB" id="A0A0L0G6Y8"/>
<dbReference type="RefSeq" id="XP_014157895.1">
    <property type="nucleotide sequence ID" value="XM_014302420.1"/>
</dbReference>
<name>A0A0L0G6Y8_9EUKA</name>
<evidence type="ECO:0000313" key="2">
    <source>
        <dbReference type="Proteomes" id="UP000054560"/>
    </source>
</evidence>
<reference evidence="1 2" key="1">
    <citation type="submission" date="2011-02" db="EMBL/GenBank/DDBJ databases">
        <title>The Genome Sequence of Sphaeroforma arctica JP610.</title>
        <authorList>
            <consortium name="The Broad Institute Genome Sequencing Platform"/>
            <person name="Russ C."/>
            <person name="Cuomo C."/>
            <person name="Young S.K."/>
            <person name="Zeng Q."/>
            <person name="Gargeya S."/>
            <person name="Alvarado L."/>
            <person name="Berlin A."/>
            <person name="Chapman S.B."/>
            <person name="Chen Z."/>
            <person name="Freedman E."/>
            <person name="Gellesch M."/>
            <person name="Goldberg J."/>
            <person name="Griggs A."/>
            <person name="Gujja S."/>
            <person name="Heilman E."/>
            <person name="Heiman D."/>
            <person name="Howarth C."/>
            <person name="Mehta T."/>
            <person name="Neiman D."/>
            <person name="Pearson M."/>
            <person name="Roberts A."/>
            <person name="Saif S."/>
            <person name="Shea T."/>
            <person name="Shenoy N."/>
            <person name="Sisk P."/>
            <person name="Stolte C."/>
            <person name="Sykes S."/>
            <person name="White J."/>
            <person name="Yandava C."/>
            <person name="Burger G."/>
            <person name="Gray M.W."/>
            <person name="Holland P.W.H."/>
            <person name="King N."/>
            <person name="Lang F.B.F."/>
            <person name="Roger A.J."/>
            <person name="Ruiz-Trillo I."/>
            <person name="Haas B."/>
            <person name="Nusbaum C."/>
            <person name="Birren B."/>
        </authorList>
    </citation>
    <scope>NUCLEOTIDE SEQUENCE [LARGE SCALE GENOMIC DNA]</scope>
    <source>
        <strain evidence="1 2">JP610</strain>
    </source>
</reference>
<sequence length="240" mass="25694">MFAGVALPTFAATVPSTVYAGLKLPTVYAGLKLPTVFAGLGLPTASTTVPATMSVDVALPIVAATVPSIVYANSKLPTYRHSPQWCRRPAMLHRAQRAVPGGPCEAEQLGATRRCTRTATSTTGCMPRNADSVHMSRLADSLYNGTGNNACRRRTADSRRNGAIDSVPNLKIADSVCCTEINERFPEGHARLSLPSRFASPVINFGHKFPEDTNIHRGVCSVQTASAVNRWVAWVSKCIL</sequence>
<keyword evidence="2" id="KW-1185">Reference proteome</keyword>
<dbReference type="EMBL" id="KQ241796">
    <property type="protein sequence ID" value="KNC83993.1"/>
    <property type="molecule type" value="Genomic_DNA"/>
</dbReference>
<protein>
    <submittedName>
        <fullName evidence="1">Uncharacterized protein</fullName>
    </submittedName>
</protein>
<dbReference type="Proteomes" id="UP000054560">
    <property type="component" value="Unassembled WGS sequence"/>
</dbReference>
<accession>A0A0L0G6Y8</accession>
<proteinExistence type="predicted"/>
<gene>
    <name evidence="1" type="ORF">SARC_03781</name>
</gene>
<organism evidence="1 2">
    <name type="scientific">Sphaeroforma arctica JP610</name>
    <dbReference type="NCBI Taxonomy" id="667725"/>
    <lineage>
        <taxon>Eukaryota</taxon>
        <taxon>Ichthyosporea</taxon>
        <taxon>Ichthyophonida</taxon>
        <taxon>Sphaeroforma</taxon>
    </lineage>
</organism>
<evidence type="ECO:0000313" key="1">
    <source>
        <dbReference type="EMBL" id="KNC83993.1"/>
    </source>
</evidence>